<dbReference type="PANTHER" id="PTHR24286:SF255">
    <property type="entry name" value="ALLENE OXIDE SYNTHASE, CHLOROPLASTIC"/>
    <property type="match status" value="1"/>
</dbReference>
<evidence type="ECO:0000256" key="10">
    <source>
        <dbReference type="ARBA" id="ARBA00023239"/>
    </source>
</evidence>
<dbReference type="GO" id="GO:0031408">
    <property type="term" value="P:oxylipin biosynthetic process"/>
    <property type="evidence" value="ECO:0007669"/>
    <property type="project" value="UniProtKB-KW"/>
</dbReference>
<dbReference type="InterPro" id="IPR002403">
    <property type="entry name" value="Cyt_P450_E_grp-IV"/>
</dbReference>
<evidence type="ECO:0000256" key="3">
    <source>
        <dbReference type="ARBA" id="ARBA00022617"/>
    </source>
</evidence>
<dbReference type="GO" id="GO:0006633">
    <property type="term" value="P:fatty acid biosynthetic process"/>
    <property type="evidence" value="ECO:0007669"/>
    <property type="project" value="UniProtKB-KW"/>
</dbReference>
<evidence type="ECO:0000256" key="13">
    <source>
        <dbReference type="SAM" id="MobiDB-lite"/>
    </source>
</evidence>
<keyword evidence="2" id="KW-0444">Lipid biosynthesis</keyword>
<dbReference type="GO" id="GO:0020037">
    <property type="term" value="F:heme binding"/>
    <property type="evidence" value="ECO:0007669"/>
    <property type="project" value="InterPro"/>
</dbReference>
<keyword evidence="7 12" id="KW-0408">Iron</keyword>
<evidence type="ECO:0000313" key="15">
    <source>
        <dbReference type="Proteomes" id="UP000663760"/>
    </source>
</evidence>
<dbReference type="InterPro" id="IPR001128">
    <property type="entry name" value="Cyt_P450"/>
</dbReference>
<dbReference type="EMBL" id="LR746266">
    <property type="protein sequence ID" value="CAA7393855.1"/>
    <property type="molecule type" value="Genomic_DNA"/>
</dbReference>
<dbReference type="Proteomes" id="UP000663760">
    <property type="component" value="Chromosome 3"/>
</dbReference>
<organism evidence="14 15">
    <name type="scientific">Spirodela intermedia</name>
    <name type="common">Intermediate duckweed</name>
    <dbReference type="NCBI Taxonomy" id="51605"/>
    <lineage>
        <taxon>Eukaryota</taxon>
        <taxon>Viridiplantae</taxon>
        <taxon>Streptophyta</taxon>
        <taxon>Embryophyta</taxon>
        <taxon>Tracheophyta</taxon>
        <taxon>Spermatophyta</taxon>
        <taxon>Magnoliopsida</taxon>
        <taxon>Liliopsida</taxon>
        <taxon>Araceae</taxon>
        <taxon>Lemnoideae</taxon>
        <taxon>Spirodela</taxon>
    </lineage>
</organism>
<dbReference type="GO" id="GO:0016125">
    <property type="term" value="P:sterol metabolic process"/>
    <property type="evidence" value="ECO:0007669"/>
    <property type="project" value="TreeGrafter"/>
</dbReference>
<dbReference type="Gene3D" id="1.10.630.10">
    <property type="entry name" value="Cytochrome P450"/>
    <property type="match status" value="1"/>
</dbReference>
<dbReference type="AlphaFoldDB" id="A0A7I8KA01"/>
<feature type="region of interest" description="Disordered" evidence="13">
    <location>
        <begin position="27"/>
        <end position="57"/>
    </location>
</feature>
<evidence type="ECO:0000256" key="2">
    <source>
        <dbReference type="ARBA" id="ARBA00022516"/>
    </source>
</evidence>
<evidence type="ECO:0000256" key="8">
    <source>
        <dbReference type="ARBA" id="ARBA00023098"/>
    </source>
</evidence>
<reference evidence="14" key="1">
    <citation type="submission" date="2020-02" db="EMBL/GenBank/DDBJ databases">
        <authorList>
            <person name="Scholz U."/>
            <person name="Mascher M."/>
            <person name="Fiebig A."/>
        </authorList>
    </citation>
    <scope>NUCLEOTIDE SEQUENCE</scope>
</reference>
<evidence type="ECO:0000256" key="12">
    <source>
        <dbReference type="PIRSR" id="PIRSR602403-1"/>
    </source>
</evidence>
<evidence type="ECO:0000256" key="1">
    <source>
        <dbReference type="ARBA" id="ARBA00010617"/>
    </source>
</evidence>
<gene>
    <name evidence="14" type="ORF">SI8410_03004555</name>
</gene>
<keyword evidence="4 12" id="KW-0479">Metal-binding</keyword>
<evidence type="ECO:0000256" key="11">
    <source>
        <dbReference type="ARBA" id="ARBA00060657"/>
    </source>
</evidence>
<keyword evidence="15" id="KW-1185">Reference proteome</keyword>
<evidence type="ECO:0000313" key="14">
    <source>
        <dbReference type="EMBL" id="CAA7393855.1"/>
    </source>
</evidence>
<comment type="cofactor">
    <cofactor evidence="12">
        <name>heme</name>
        <dbReference type="ChEBI" id="CHEBI:30413"/>
    </cofactor>
</comment>
<evidence type="ECO:0000256" key="7">
    <source>
        <dbReference type="ARBA" id="ARBA00023004"/>
    </source>
</evidence>
<dbReference type="Pfam" id="PF00067">
    <property type="entry name" value="p450"/>
    <property type="match status" value="1"/>
</dbReference>
<dbReference type="GO" id="GO:0005506">
    <property type="term" value="F:iron ion binding"/>
    <property type="evidence" value="ECO:0007669"/>
    <property type="project" value="InterPro"/>
</dbReference>
<keyword evidence="8" id="KW-0443">Lipid metabolism</keyword>
<dbReference type="SUPFAM" id="SSF48264">
    <property type="entry name" value="Cytochrome P450"/>
    <property type="match status" value="1"/>
</dbReference>
<protein>
    <submittedName>
        <fullName evidence="14">Uncharacterized protein</fullName>
    </submittedName>
</protein>
<comment type="pathway">
    <text evidence="11">Lipid metabolism; oxylipin biosynthesis.</text>
</comment>
<proteinExistence type="inferred from homology"/>
<dbReference type="FunFam" id="1.10.630.10:FF:000024">
    <property type="entry name" value="Allene oxide synthase, chloroplastic"/>
    <property type="match status" value="1"/>
</dbReference>
<feature type="binding site" description="axial binding residue" evidence="12">
    <location>
        <position position="472"/>
    </location>
    <ligand>
        <name>heme</name>
        <dbReference type="ChEBI" id="CHEBI:30413"/>
    </ligand>
    <ligandPart>
        <name>Fe</name>
        <dbReference type="ChEBI" id="CHEBI:18248"/>
    </ligandPart>
</feature>
<evidence type="ECO:0000256" key="5">
    <source>
        <dbReference type="ARBA" id="ARBA00022767"/>
    </source>
</evidence>
<dbReference type="GO" id="GO:0016829">
    <property type="term" value="F:lyase activity"/>
    <property type="evidence" value="ECO:0007669"/>
    <property type="project" value="UniProtKB-KW"/>
</dbReference>
<dbReference type="InterPro" id="IPR036396">
    <property type="entry name" value="Cyt_P450_sf"/>
</dbReference>
<keyword evidence="6" id="KW-0276">Fatty acid metabolism</keyword>
<dbReference type="GO" id="GO:0004497">
    <property type="term" value="F:monooxygenase activity"/>
    <property type="evidence" value="ECO:0007669"/>
    <property type="project" value="InterPro"/>
</dbReference>
<keyword evidence="9" id="KW-0275">Fatty acid biosynthesis</keyword>
<keyword evidence="3 12" id="KW-0349">Heme</keyword>
<dbReference type="CDD" id="cd11071">
    <property type="entry name" value="CYP74"/>
    <property type="match status" value="1"/>
</dbReference>
<keyword evidence="5" id="KW-0925">Oxylipin biosynthesis</keyword>
<name>A0A7I8KA01_SPIIN</name>
<sequence>MASTSACLFWSTSRMACAGRAGRRRSISATLSETNKPAESSPSASSPPGTGKKLPIRKVPGDYGLPLIGPVRDRLDYFYFEGRDEYFRNRTRRYGSTVVRLNMPPGPPIAASPGVIAIFDGAAFPVLFDTSKVEKKDLFTGTFMPSVELTGGYRVLSYLDPSEPNHALLKNFLFYLLGSSRNAVIPEFQSSFGAAFDALELELAEKGAADFSSANEQASFNFLSRAFFGKDPAGGGLGSDGPGLVNKWVLFQLAPLLTLGLPYLVEDVLLHSVRLPAALIKSDYQRLYNFFYSAAAPALDEAERMGLSREEACHNILFSMCFNSFGGMKIFFPNIMKWVGRAGTALHTKLAEEVRSAVRAHDGQVTMRGIEEMPLLKSVVYEAFRIEPPVPFQYGKAKRDLVIESHDAAYEVRRGEMLFGYQPFATRDPRIFDRAEEFVGDRFLGDGERLLQHVLWSNGPETETPTQDNKQCAGKNFVVLVARLLVAELFLRYDSFDVETKSSTLGSSISLTSLKKATF</sequence>
<evidence type="ECO:0000256" key="4">
    <source>
        <dbReference type="ARBA" id="ARBA00022723"/>
    </source>
</evidence>
<dbReference type="PANTHER" id="PTHR24286">
    <property type="entry name" value="CYTOCHROME P450 26"/>
    <property type="match status" value="1"/>
</dbReference>
<keyword evidence="10" id="KW-0456">Lyase</keyword>
<dbReference type="PRINTS" id="PR00465">
    <property type="entry name" value="EP450IV"/>
</dbReference>
<dbReference type="GO" id="GO:0016705">
    <property type="term" value="F:oxidoreductase activity, acting on paired donors, with incorporation or reduction of molecular oxygen"/>
    <property type="evidence" value="ECO:0007669"/>
    <property type="project" value="InterPro"/>
</dbReference>
<accession>A0A7I8KA01</accession>
<dbReference type="OrthoDB" id="2789670at2759"/>
<feature type="compositionally biased region" description="Low complexity" evidence="13">
    <location>
        <begin position="37"/>
        <end position="48"/>
    </location>
</feature>
<evidence type="ECO:0000256" key="9">
    <source>
        <dbReference type="ARBA" id="ARBA00023160"/>
    </source>
</evidence>
<evidence type="ECO:0000256" key="6">
    <source>
        <dbReference type="ARBA" id="ARBA00022832"/>
    </source>
</evidence>
<comment type="similarity">
    <text evidence="1">Belongs to the cytochrome P450 family.</text>
</comment>